<sequence length="461" mass="49759">MERGVSRRELLVAGAAGAGGLLLGARGAPPALGQLAALRGGLRSELVTVTPTGFSCWWATSEASDSRIVLRGPGLPAAGESRVLEQDARVHVASVEGLQPGREYRYELWSGGRRVPENDAHTGVVTTLRRPAGRVLATIAVLNDIHVGEGCSGTISGDFPPCFSEPGYAIRMTAAAVRAIRRLRPDLLVVNGDLTDRGRPDEVRRALAVLRRARVPLAVTRGNHDRRFGPCGEDGDCLRMQAFGDRPVGAHALSWSRDVGPALTVIGLDSCDPDSGRGRLDLGDQLSFLDRELTRAAGQGRRALVLFHHPIVAGSRFSALPPFGSGVDPDRGGRDALGVLARHPHVALVLHGHTHRNLVAYDERIGERLPFVENGAGKEYPAGFALLRFHEDGVTREFHRMDEPFVREWVATSARQVYGRQAEYTRGPRSSRGFTHLYGRRGFQPAPSLPLSAPDLPFVGS</sequence>
<organism evidence="6 7">
    <name type="scientific">Paraconexibacter algicola</name>
    <dbReference type="NCBI Taxonomy" id="2133960"/>
    <lineage>
        <taxon>Bacteria</taxon>
        <taxon>Bacillati</taxon>
        <taxon>Actinomycetota</taxon>
        <taxon>Thermoleophilia</taxon>
        <taxon>Solirubrobacterales</taxon>
        <taxon>Paraconexibacteraceae</taxon>
        <taxon>Paraconexibacter</taxon>
    </lineage>
</organism>
<dbReference type="GO" id="GO:0046872">
    <property type="term" value="F:metal ion binding"/>
    <property type="evidence" value="ECO:0007669"/>
    <property type="project" value="UniProtKB-KW"/>
</dbReference>
<dbReference type="Proteomes" id="UP000240739">
    <property type="component" value="Unassembled WGS sequence"/>
</dbReference>
<keyword evidence="1" id="KW-0479">Metal-binding</keyword>
<dbReference type="InterPro" id="IPR029052">
    <property type="entry name" value="Metallo-depent_PP-like"/>
</dbReference>
<dbReference type="GO" id="GO:0016787">
    <property type="term" value="F:hydrolase activity"/>
    <property type="evidence" value="ECO:0007669"/>
    <property type="project" value="UniProtKB-KW"/>
</dbReference>
<feature type="domain" description="Calcineurin-like phosphoesterase" evidence="5">
    <location>
        <begin position="138"/>
        <end position="356"/>
    </location>
</feature>
<evidence type="ECO:0000313" key="7">
    <source>
        <dbReference type="Proteomes" id="UP000240739"/>
    </source>
</evidence>
<dbReference type="InterPro" id="IPR050884">
    <property type="entry name" value="CNP_phosphodiesterase-III"/>
</dbReference>
<reference evidence="6 7" key="1">
    <citation type="submission" date="2018-03" db="EMBL/GenBank/DDBJ databases">
        <title>Aquarubrobacter algicola gen. nov., sp. nov., a novel actinobacterium isolated from shallow eutrophic lake during the end of cyanobacterial harmful algal blooms.</title>
        <authorList>
            <person name="Chun S.J."/>
        </authorList>
    </citation>
    <scope>NUCLEOTIDE SEQUENCE [LARGE SCALE GENOMIC DNA]</scope>
    <source>
        <strain evidence="6 7">Seoho-28</strain>
    </source>
</reference>
<evidence type="ECO:0000256" key="2">
    <source>
        <dbReference type="ARBA" id="ARBA00022801"/>
    </source>
</evidence>
<dbReference type="RefSeq" id="WP_107566681.1">
    <property type="nucleotide sequence ID" value="NZ_PYYB01000001.1"/>
</dbReference>
<keyword evidence="2" id="KW-0378">Hydrolase</keyword>
<evidence type="ECO:0000313" key="6">
    <source>
        <dbReference type="EMBL" id="PTL58243.1"/>
    </source>
</evidence>
<dbReference type="EMBL" id="PYYB01000001">
    <property type="protein sequence ID" value="PTL58243.1"/>
    <property type="molecule type" value="Genomic_DNA"/>
</dbReference>
<evidence type="ECO:0000256" key="1">
    <source>
        <dbReference type="ARBA" id="ARBA00022723"/>
    </source>
</evidence>
<evidence type="ECO:0000256" key="3">
    <source>
        <dbReference type="ARBA" id="ARBA00023004"/>
    </source>
</evidence>
<evidence type="ECO:0000256" key="4">
    <source>
        <dbReference type="ARBA" id="ARBA00025742"/>
    </source>
</evidence>
<dbReference type="Pfam" id="PF00149">
    <property type="entry name" value="Metallophos"/>
    <property type="match status" value="1"/>
</dbReference>
<dbReference type="SUPFAM" id="SSF56300">
    <property type="entry name" value="Metallo-dependent phosphatases"/>
    <property type="match status" value="1"/>
</dbReference>
<evidence type="ECO:0000259" key="5">
    <source>
        <dbReference type="Pfam" id="PF00149"/>
    </source>
</evidence>
<dbReference type="InterPro" id="IPR006311">
    <property type="entry name" value="TAT_signal"/>
</dbReference>
<dbReference type="AlphaFoldDB" id="A0A2T4UG63"/>
<proteinExistence type="inferred from homology"/>
<comment type="similarity">
    <text evidence="4">Belongs to the cyclic nucleotide phosphodiesterase class-III family.</text>
</comment>
<name>A0A2T4UG63_9ACTN</name>
<dbReference type="PANTHER" id="PTHR42988:SF2">
    <property type="entry name" value="CYCLIC NUCLEOTIDE PHOSPHODIESTERASE CBUA0032-RELATED"/>
    <property type="match status" value="1"/>
</dbReference>
<dbReference type="Gene3D" id="3.60.21.10">
    <property type="match status" value="1"/>
</dbReference>
<dbReference type="PROSITE" id="PS51318">
    <property type="entry name" value="TAT"/>
    <property type="match status" value="1"/>
</dbReference>
<comment type="caution">
    <text evidence="6">The sequence shown here is derived from an EMBL/GenBank/DDBJ whole genome shotgun (WGS) entry which is preliminary data.</text>
</comment>
<protein>
    <recommendedName>
        <fullName evidence="5">Calcineurin-like phosphoesterase domain-containing protein</fullName>
    </recommendedName>
</protein>
<gene>
    <name evidence="6" type="ORF">C7Y72_00560</name>
</gene>
<dbReference type="PANTHER" id="PTHR42988">
    <property type="entry name" value="PHOSPHOHYDROLASE"/>
    <property type="match status" value="1"/>
</dbReference>
<keyword evidence="3" id="KW-0408">Iron</keyword>
<accession>A0A2T4UG63</accession>
<dbReference type="OrthoDB" id="4507037at2"/>
<dbReference type="InterPro" id="IPR004843">
    <property type="entry name" value="Calcineurin-like_PHP"/>
</dbReference>
<keyword evidence="7" id="KW-1185">Reference proteome</keyword>